<dbReference type="GO" id="GO:0007165">
    <property type="term" value="P:signal transduction"/>
    <property type="evidence" value="ECO:0007669"/>
    <property type="project" value="TreeGrafter"/>
</dbReference>
<dbReference type="SUPFAM" id="SSF50156">
    <property type="entry name" value="PDZ domain-like"/>
    <property type="match status" value="1"/>
</dbReference>
<dbReference type="InterPro" id="IPR001478">
    <property type="entry name" value="PDZ"/>
</dbReference>
<dbReference type="GO" id="GO:0030288">
    <property type="term" value="C:outer membrane-bounded periplasmic space"/>
    <property type="evidence" value="ECO:0007669"/>
    <property type="project" value="TreeGrafter"/>
</dbReference>
<dbReference type="InterPro" id="IPR029045">
    <property type="entry name" value="ClpP/crotonase-like_dom_sf"/>
</dbReference>
<dbReference type="SUPFAM" id="SSF52096">
    <property type="entry name" value="ClpP/crotonase"/>
    <property type="match status" value="1"/>
</dbReference>
<dbReference type="Pfam" id="PF17820">
    <property type="entry name" value="PDZ_6"/>
    <property type="match status" value="1"/>
</dbReference>
<dbReference type="SMART" id="SM00245">
    <property type="entry name" value="TSPc"/>
    <property type="match status" value="1"/>
</dbReference>
<reference evidence="8 9" key="1">
    <citation type="submission" date="2023-05" db="EMBL/GenBank/DDBJ databases">
        <title>[ruminococcus] sp. nov., isolated from a pig farm feces dump.</title>
        <authorList>
            <person name="Chang Y.-H."/>
        </authorList>
    </citation>
    <scope>NUCLEOTIDE SEQUENCE [LARGE SCALE GENOMIC DNA]</scope>
    <source>
        <strain evidence="8 9">YH-rum2234</strain>
    </source>
</reference>
<dbReference type="Pfam" id="PF22694">
    <property type="entry name" value="CtpB_N-like"/>
    <property type="match status" value="1"/>
</dbReference>
<evidence type="ECO:0000256" key="5">
    <source>
        <dbReference type="RuleBase" id="RU004404"/>
    </source>
</evidence>
<evidence type="ECO:0000256" key="6">
    <source>
        <dbReference type="SAM" id="Phobius"/>
    </source>
</evidence>
<dbReference type="InterPro" id="IPR055210">
    <property type="entry name" value="CtpA/B_N"/>
</dbReference>
<name>A0AAP4BA77_9FIRM</name>
<dbReference type="PANTHER" id="PTHR32060:SF30">
    <property type="entry name" value="CARBOXY-TERMINAL PROCESSING PROTEASE CTPA"/>
    <property type="match status" value="1"/>
</dbReference>
<sequence>MERRDNRFAKGVLTGILCSLAVAAAATWGIYFLLTARQKAALPQEEQAAGLDYGEIEEKLEKLKTMVDASYLYDVDEESMRDGIYKGFIASLGDPYTVYYTEEEYKELQESSSGEYVGVGVQISQDPSTNLITVIRVFRGSGAEEAGLLAGDVLYKVDDEDITTEDINNVVAKIRGDEGTTVKLEVYRESSGGFVALDVERRSVSMDTVEWKMLENGIGYLQITEFDGVTYSQFTEALTDLKSQGMKGLLLDLRDNPGGRLDQVVEITDDFLTEGVIVSTKDKNGQGSTYEADEELAFDGPVSVLVNGNSASASEILAGALKDYGRAKIVGTTTFGKGIVQNIYPLGDGTAMKVTVSDYYTPNGTSIHKIGIDPDVAVEKSEEEDGTDNQLEKAKEVLLEELS</sequence>
<keyword evidence="4 5" id="KW-0720">Serine protease</keyword>
<dbReference type="InterPro" id="IPR004447">
    <property type="entry name" value="Peptidase_S41A"/>
</dbReference>
<accession>A0AAP4BA77</accession>
<dbReference type="Proteomes" id="UP001300383">
    <property type="component" value="Unassembled WGS sequence"/>
</dbReference>
<dbReference type="Gene3D" id="3.90.226.10">
    <property type="entry name" value="2-enoyl-CoA Hydratase, Chain A, domain 1"/>
    <property type="match status" value="1"/>
</dbReference>
<comment type="similarity">
    <text evidence="1 5">Belongs to the peptidase S41A family.</text>
</comment>
<proteinExistence type="inferred from homology"/>
<evidence type="ECO:0000256" key="3">
    <source>
        <dbReference type="ARBA" id="ARBA00022801"/>
    </source>
</evidence>
<comment type="caution">
    <text evidence="8">The sequence shown here is derived from an EMBL/GenBank/DDBJ whole genome shotgun (WGS) entry which is preliminary data.</text>
</comment>
<keyword evidence="2 5" id="KW-0645">Protease</keyword>
<dbReference type="NCBIfam" id="TIGR00225">
    <property type="entry name" value="prc"/>
    <property type="match status" value="1"/>
</dbReference>
<evidence type="ECO:0000256" key="1">
    <source>
        <dbReference type="ARBA" id="ARBA00009179"/>
    </source>
</evidence>
<dbReference type="Gene3D" id="2.30.42.10">
    <property type="match status" value="1"/>
</dbReference>
<dbReference type="PANTHER" id="PTHR32060">
    <property type="entry name" value="TAIL-SPECIFIC PROTEASE"/>
    <property type="match status" value="1"/>
</dbReference>
<dbReference type="RefSeq" id="WP_283231302.1">
    <property type="nucleotide sequence ID" value="NZ_JASGBQ010000020.1"/>
</dbReference>
<dbReference type="PROSITE" id="PS50106">
    <property type="entry name" value="PDZ"/>
    <property type="match status" value="1"/>
</dbReference>
<dbReference type="Gene3D" id="3.30.750.44">
    <property type="match status" value="1"/>
</dbReference>
<evidence type="ECO:0000313" key="9">
    <source>
        <dbReference type="Proteomes" id="UP001300383"/>
    </source>
</evidence>
<dbReference type="InterPro" id="IPR005151">
    <property type="entry name" value="Tail-specific_protease"/>
</dbReference>
<keyword evidence="6" id="KW-0812">Transmembrane</keyword>
<dbReference type="GO" id="GO:0008236">
    <property type="term" value="F:serine-type peptidase activity"/>
    <property type="evidence" value="ECO:0007669"/>
    <property type="project" value="UniProtKB-KW"/>
</dbReference>
<keyword evidence="6" id="KW-1133">Transmembrane helix</keyword>
<dbReference type="InterPro" id="IPR036034">
    <property type="entry name" value="PDZ_sf"/>
</dbReference>
<dbReference type="Pfam" id="PF03572">
    <property type="entry name" value="Peptidase_S41"/>
    <property type="match status" value="1"/>
</dbReference>
<keyword evidence="6" id="KW-0472">Membrane</keyword>
<feature type="domain" description="PDZ" evidence="7">
    <location>
        <begin position="105"/>
        <end position="175"/>
    </location>
</feature>
<dbReference type="EMBL" id="JASGBQ010000020">
    <property type="protein sequence ID" value="MDI9242866.1"/>
    <property type="molecule type" value="Genomic_DNA"/>
</dbReference>
<keyword evidence="9" id="KW-1185">Reference proteome</keyword>
<dbReference type="GO" id="GO:0004175">
    <property type="term" value="F:endopeptidase activity"/>
    <property type="evidence" value="ECO:0007669"/>
    <property type="project" value="TreeGrafter"/>
</dbReference>
<evidence type="ECO:0000259" key="7">
    <source>
        <dbReference type="PROSITE" id="PS50106"/>
    </source>
</evidence>
<evidence type="ECO:0000313" key="8">
    <source>
        <dbReference type="EMBL" id="MDI9242866.1"/>
    </source>
</evidence>
<dbReference type="SMART" id="SM00228">
    <property type="entry name" value="PDZ"/>
    <property type="match status" value="1"/>
</dbReference>
<dbReference type="GO" id="GO:0006508">
    <property type="term" value="P:proteolysis"/>
    <property type="evidence" value="ECO:0007669"/>
    <property type="project" value="UniProtKB-KW"/>
</dbReference>
<evidence type="ECO:0000256" key="4">
    <source>
        <dbReference type="ARBA" id="ARBA00022825"/>
    </source>
</evidence>
<organism evidence="8 9">
    <name type="scientific">Fusibacillus kribbianus</name>
    <dbReference type="NCBI Taxonomy" id="3044208"/>
    <lineage>
        <taxon>Bacteria</taxon>
        <taxon>Bacillati</taxon>
        <taxon>Bacillota</taxon>
        <taxon>Clostridia</taxon>
        <taxon>Lachnospirales</taxon>
        <taxon>Lachnospiraceae</taxon>
        <taxon>Fusibacillus</taxon>
    </lineage>
</organism>
<keyword evidence="3 5" id="KW-0378">Hydrolase</keyword>
<feature type="transmembrane region" description="Helical" evidence="6">
    <location>
        <begin position="12"/>
        <end position="34"/>
    </location>
</feature>
<gene>
    <name evidence="8" type="ORF">QJ036_10345</name>
</gene>
<protein>
    <submittedName>
        <fullName evidence="8">S41 family peptidase</fullName>
    </submittedName>
</protein>
<dbReference type="AlphaFoldDB" id="A0AAP4BA77"/>
<dbReference type="CDD" id="cd07560">
    <property type="entry name" value="Peptidase_S41_CPP"/>
    <property type="match status" value="1"/>
</dbReference>
<dbReference type="CDD" id="cd06782">
    <property type="entry name" value="cpPDZ_CPP-like"/>
    <property type="match status" value="1"/>
</dbReference>
<dbReference type="InterPro" id="IPR041489">
    <property type="entry name" value="PDZ_6"/>
</dbReference>
<evidence type="ECO:0000256" key="2">
    <source>
        <dbReference type="ARBA" id="ARBA00022670"/>
    </source>
</evidence>